<evidence type="ECO:0000313" key="3">
    <source>
        <dbReference type="RefSeq" id="XP_036371267.1"/>
    </source>
</evidence>
<dbReference type="Proteomes" id="UP000515154">
    <property type="component" value="Linkage group LG30"/>
</dbReference>
<keyword evidence="2" id="KW-1185">Reference proteome</keyword>
<feature type="compositionally biased region" description="Basic and acidic residues" evidence="1">
    <location>
        <begin position="168"/>
        <end position="186"/>
    </location>
</feature>
<feature type="compositionally biased region" description="Polar residues" evidence="1">
    <location>
        <begin position="747"/>
        <end position="763"/>
    </location>
</feature>
<feature type="region of interest" description="Disordered" evidence="1">
    <location>
        <begin position="486"/>
        <end position="568"/>
    </location>
</feature>
<feature type="region of interest" description="Disordered" evidence="1">
    <location>
        <begin position="73"/>
        <end position="105"/>
    </location>
</feature>
<name>A0A7E6FVD0_9MOLL</name>
<accession>A0A7E6FVD0</accession>
<feature type="region of interest" description="Disordered" evidence="1">
    <location>
        <begin position="147"/>
        <end position="186"/>
    </location>
</feature>
<protein>
    <submittedName>
        <fullName evidence="3">Uncharacterized protein</fullName>
    </submittedName>
</protein>
<evidence type="ECO:0000256" key="1">
    <source>
        <dbReference type="SAM" id="MobiDB-lite"/>
    </source>
</evidence>
<feature type="compositionally biased region" description="Basic and acidic residues" evidence="1">
    <location>
        <begin position="639"/>
        <end position="667"/>
    </location>
</feature>
<feature type="compositionally biased region" description="Basic and acidic residues" evidence="1">
    <location>
        <begin position="89"/>
        <end position="105"/>
    </location>
</feature>
<dbReference type="RefSeq" id="XP_036371267.1">
    <property type="nucleotide sequence ID" value="XM_036515374.1"/>
</dbReference>
<feature type="compositionally biased region" description="Polar residues" evidence="1">
    <location>
        <begin position="528"/>
        <end position="560"/>
    </location>
</feature>
<sequence length="893" mass="98482">MNCGRNGFVQTFANDVLNFCNNVHAVGNVEEKENESGHCSARINSKYGDSGVCRNPTNADVCGNWNNTNDGNSVNSKCKKSEANGSQTKADDKTPEKGDKEGEGKLVRKILKGNGEIETDRHTIEGHYGNNAASDRANISYRSNSQMDRFNGDTNSDVTNDRFYPQTQEDKEARISRKEGGHTETDNCRSSLANLGSLCQPVGIPLICSDAISSLQTNVLNQISNDRVEGGSNNVYSFCNNVPALIRAQDDETNQSSNRMNATNGNLDVNRITSNCGKSNDIGKRTNSICGKLEAEENRVDASCGNWNVNGKRTSEYCENMHVSGDQPGNADVREHSRNSNYVYSDISGDRVNLYHGKLENGDKEGEEMSMKIHKSNNDLVETEPERHPREVPFPCNITGNAKANLSEVNSSKVNSFNGCRDVVSDTGLVIKNATRDDRFYLKTMPGDEDEREKEVEVEYVKTFNSNSSLAKLELRCQPVDNSTLDSHTTVHKSQEASLSNNSSSDIVVGRSNVSRNSGRAIPFLNNAEDNSPRKFSNGTNPNYGNSDVNGNLTNRNYGNSEYEDKDQEISKKIDNSNNYLGEAQPKHNPTKVPFLCNAATSKRTDFPYTSNSLIHNSHGCTDVVSDYNLIEEDVARDDRFSPKTQANKEARGGQKEGEYVKSDKSRNSSLPTISPVCQPVANPPGCSDAINCSQSSNDAVKKSSNDVRSCRSNTLSVLDDANDGGLIGEISNRTNRNCKTMDADGNRTNVKNLAQDSSGKSTNASYGISDLNRNHANTPLFRIENPNCSDDQRVPAANDKTASFPIILSIDQQESFYSDLPPKRHFNYKGNFRWKKPLEDCSVTVRTNSAETAAIVDSPTMNIRKILRIGLSKRQKIPALHPYIKRRRIDDE</sequence>
<reference evidence="3" key="1">
    <citation type="submission" date="2025-08" db="UniProtKB">
        <authorList>
            <consortium name="RefSeq"/>
        </authorList>
    </citation>
    <scope>IDENTIFICATION</scope>
</reference>
<organism evidence="2 3">
    <name type="scientific">Octopus sinensis</name>
    <name type="common">East Asian common octopus</name>
    <dbReference type="NCBI Taxonomy" id="2607531"/>
    <lineage>
        <taxon>Eukaryota</taxon>
        <taxon>Metazoa</taxon>
        <taxon>Spiralia</taxon>
        <taxon>Lophotrochozoa</taxon>
        <taxon>Mollusca</taxon>
        <taxon>Cephalopoda</taxon>
        <taxon>Coleoidea</taxon>
        <taxon>Octopodiformes</taxon>
        <taxon>Octopoda</taxon>
        <taxon>Incirrata</taxon>
        <taxon>Octopodidae</taxon>
        <taxon>Octopus</taxon>
    </lineage>
</organism>
<evidence type="ECO:0000313" key="2">
    <source>
        <dbReference type="Proteomes" id="UP000515154"/>
    </source>
</evidence>
<feature type="region of interest" description="Disordered" evidence="1">
    <location>
        <begin position="639"/>
        <end position="677"/>
    </location>
</feature>
<gene>
    <name evidence="3" type="primary">LOC118768594</name>
</gene>
<dbReference type="AlphaFoldDB" id="A0A7E6FVD0"/>
<proteinExistence type="predicted"/>
<dbReference type="KEGG" id="osn:118768594"/>
<feature type="region of interest" description="Disordered" evidence="1">
    <location>
        <begin position="739"/>
        <end position="763"/>
    </location>
</feature>
<feature type="compositionally biased region" description="Polar residues" evidence="1">
    <location>
        <begin position="147"/>
        <end position="158"/>
    </location>
</feature>